<reference evidence="3" key="1">
    <citation type="submission" date="2017-02" db="EMBL/GenBank/DDBJ databases">
        <title>Delving into the versatile metabolic prowess of the omnipresent phylum Bacteroidetes.</title>
        <authorList>
            <person name="Nobu M.K."/>
            <person name="Mei R."/>
            <person name="Narihiro T."/>
            <person name="Kuroda K."/>
            <person name="Liu W.-T."/>
        </authorList>
    </citation>
    <scope>NUCLEOTIDE SEQUENCE</scope>
    <source>
        <strain evidence="3">ADurb.Bin276</strain>
    </source>
</reference>
<evidence type="ECO:0008006" key="4">
    <source>
        <dbReference type="Google" id="ProtNLM"/>
    </source>
</evidence>
<evidence type="ECO:0000313" key="3">
    <source>
        <dbReference type="EMBL" id="OQA59540.1"/>
    </source>
</evidence>
<organism evidence="3">
    <name type="scientific">Candidatus Atribacter allofermentans</name>
    <dbReference type="NCBI Taxonomy" id="1852833"/>
    <lineage>
        <taxon>Bacteria</taxon>
        <taxon>Pseudomonadati</taxon>
        <taxon>Atribacterota</taxon>
        <taxon>Atribacteria</taxon>
        <taxon>Atribacterales</taxon>
        <taxon>Atribacteraceae</taxon>
        <taxon>Atribacter</taxon>
    </lineage>
</organism>
<protein>
    <recommendedName>
        <fullName evidence="4">DUF2154 domain-containing protein</fullName>
    </recommendedName>
</protein>
<dbReference type="Pfam" id="PF17115">
    <property type="entry name" value="Toast_rack_N"/>
    <property type="match status" value="1"/>
</dbReference>
<gene>
    <name evidence="3" type="ORF">BWY41_00830</name>
</gene>
<dbReference type="EMBL" id="MWBQ01000050">
    <property type="protein sequence ID" value="OQA59540.1"/>
    <property type="molecule type" value="Genomic_DNA"/>
</dbReference>
<evidence type="ECO:0000259" key="1">
    <source>
        <dbReference type="Pfam" id="PF09922"/>
    </source>
</evidence>
<dbReference type="InterPro" id="IPR031346">
    <property type="entry name" value="DUF2154_N"/>
</dbReference>
<accession>A0A1V5SYD0</accession>
<dbReference type="InterPro" id="IPR024425">
    <property type="entry name" value="LiaF-like_C"/>
</dbReference>
<name>A0A1V5SYD0_9BACT</name>
<evidence type="ECO:0000259" key="2">
    <source>
        <dbReference type="Pfam" id="PF17115"/>
    </source>
</evidence>
<comment type="caution">
    <text evidence="3">The sequence shown here is derived from an EMBL/GenBank/DDBJ whole genome shotgun (WGS) entry which is preliminary data.</text>
</comment>
<feature type="domain" description="Cell wall-active antibiotics response LiaF-like C-terminal" evidence="1">
    <location>
        <begin position="162"/>
        <end position="254"/>
    </location>
</feature>
<dbReference type="Proteomes" id="UP000485569">
    <property type="component" value="Unassembled WGS sequence"/>
</dbReference>
<proteinExistence type="predicted"/>
<dbReference type="Pfam" id="PF09922">
    <property type="entry name" value="LiaF-like_C"/>
    <property type="match status" value="1"/>
</dbReference>
<dbReference type="AlphaFoldDB" id="A0A1V5SYD0"/>
<sequence>MKRMLISLFTLFIFGFFPRLAIAEELMIENPSIEIDDALVVNATIEVSFGDITLTGGATKLMEGEFRYSSHEWKPLISYQVKNMVGELKVEIPANINFSLFSFRDKSHKTLISLNDLVPMNLFFKVGAGKSQLNLASMALETLTMEAGVGEVVIDLKGNTSLSRLKVKTGVGEATIDLRGNWTQDIDSKIISGLGEVTIFLPQNIGVRVETKRGLGAIDASNLTVNGNIYTNQQYGKTSPTLNIYLESGIGKINLY</sequence>
<feature type="domain" description="DUF2154" evidence="2">
    <location>
        <begin position="43"/>
        <end position="128"/>
    </location>
</feature>